<dbReference type="RefSeq" id="WP_077415570.1">
    <property type="nucleotide sequence ID" value="NZ_MLHJ01000029.1"/>
</dbReference>
<reference evidence="2 3" key="1">
    <citation type="submission" date="2016-10" db="EMBL/GenBank/DDBJ databases">
        <title>Rodentibacter gen. nov. and new species.</title>
        <authorList>
            <person name="Christensen H."/>
        </authorList>
    </citation>
    <scope>NUCLEOTIDE SEQUENCE [LARGE SCALE GENOMIC DNA]</scope>
    <source>
        <strain evidence="2 3">CCUG17206</strain>
    </source>
</reference>
<organism evidence="2 3">
    <name type="scientific">Rodentibacter rarus</name>
    <dbReference type="NCBI Taxonomy" id="1908260"/>
    <lineage>
        <taxon>Bacteria</taxon>
        <taxon>Pseudomonadati</taxon>
        <taxon>Pseudomonadota</taxon>
        <taxon>Gammaproteobacteria</taxon>
        <taxon>Pasteurellales</taxon>
        <taxon>Pasteurellaceae</taxon>
        <taxon>Rodentibacter</taxon>
    </lineage>
</organism>
<dbReference type="STRING" id="1908260.BKK50_04015"/>
<dbReference type="Proteomes" id="UP000189433">
    <property type="component" value="Unassembled WGS sequence"/>
</dbReference>
<dbReference type="EMBL" id="MLHJ01000029">
    <property type="protein sequence ID" value="OOF43834.1"/>
    <property type="molecule type" value="Genomic_DNA"/>
</dbReference>
<comment type="caution">
    <text evidence="2">The sequence shown here is derived from an EMBL/GenBank/DDBJ whole genome shotgun (WGS) entry which is preliminary data.</text>
</comment>
<dbReference type="AlphaFoldDB" id="A0A1V3IPH0"/>
<proteinExistence type="predicted"/>
<gene>
    <name evidence="2" type="ORF">BKK50_04015</name>
</gene>
<sequence>MKRKTVDKALSEMKAYIADFRQGRIKTYEYLPPTEKGGEKIRVGKPLFSFGALALISGTTEEELTLYAYERNKHGEIVHKEFFHTLIDFLNVTEAVLIEGLLIGDYQPDTAEWILTNWHKCKIERIQKLKEQAQTFRYIRNSDDEEPRLPRKEEIFTPPEKETKNEHF</sequence>
<feature type="compositionally biased region" description="Basic and acidic residues" evidence="1">
    <location>
        <begin position="147"/>
        <end position="168"/>
    </location>
</feature>
<keyword evidence="3" id="KW-1185">Reference proteome</keyword>
<evidence type="ECO:0000313" key="2">
    <source>
        <dbReference type="EMBL" id="OOF43834.1"/>
    </source>
</evidence>
<feature type="region of interest" description="Disordered" evidence="1">
    <location>
        <begin position="140"/>
        <end position="168"/>
    </location>
</feature>
<evidence type="ECO:0000256" key="1">
    <source>
        <dbReference type="SAM" id="MobiDB-lite"/>
    </source>
</evidence>
<name>A0A1V3IPH0_9PAST</name>
<protein>
    <submittedName>
        <fullName evidence="2">Uncharacterized protein</fullName>
    </submittedName>
</protein>
<evidence type="ECO:0000313" key="3">
    <source>
        <dbReference type="Proteomes" id="UP000189433"/>
    </source>
</evidence>
<accession>A0A1V3IPH0</accession>